<keyword evidence="8" id="KW-0234">DNA repair</keyword>
<comment type="caution">
    <text evidence="10">The sequence shown here is derived from an EMBL/GenBank/DDBJ whole genome shotgun (WGS) entry which is preliminary data.</text>
</comment>
<keyword evidence="11" id="KW-1185">Reference proteome</keyword>
<evidence type="ECO:0000313" key="11">
    <source>
        <dbReference type="Proteomes" id="UP001162131"/>
    </source>
</evidence>
<dbReference type="EMBL" id="CAJZBQ010000009">
    <property type="protein sequence ID" value="CAG9313047.1"/>
    <property type="molecule type" value="Genomic_DNA"/>
</dbReference>
<protein>
    <recommendedName>
        <fullName evidence="9">Endonuclease/exonuclease/phosphatase domain-containing protein</fullName>
    </recommendedName>
</protein>
<feature type="binding site" evidence="6">
    <location>
        <position position="298"/>
    </location>
    <ligand>
        <name>Mg(2+)</name>
        <dbReference type="ChEBI" id="CHEBI:18420"/>
        <label>1</label>
    </ligand>
</feature>
<dbReference type="GO" id="GO:0008311">
    <property type="term" value="F:double-stranded DNA 3'-5' DNA exonuclease activity"/>
    <property type="evidence" value="ECO:0007669"/>
    <property type="project" value="TreeGrafter"/>
</dbReference>
<dbReference type="PANTHER" id="PTHR22748:SF6">
    <property type="entry name" value="DNA-(APURINIC OR APYRIMIDINIC SITE) ENDONUCLEASE"/>
    <property type="match status" value="1"/>
</dbReference>
<comment type="cofactor">
    <cofactor evidence="6 8">
        <name>Mg(2+)</name>
        <dbReference type="ChEBI" id="CHEBI:18420"/>
    </cofactor>
    <cofactor evidence="6 8">
        <name>Mn(2+)</name>
        <dbReference type="ChEBI" id="CHEBI:29035"/>
    </cofactor>
    <text evidence="6 8">Probably binds two magnesium or manganese ions per subunit.</text>
</comment>
<accession>A0AAU9IHT9</accession>
<feature type="site" description="Transition state stabilizer" evidence="7">
    <location>
        <position position="202"/>
    </location>
</feature>
<feature type="site" description="Interaction with DNA substrate" evidence="7">
    <location>
        <position position="298"/>
    </location>
</feature>
<feature type="site" description="Important for catalytic activity" evidence="7">
    <location>
        <position position="272"/>
    </location>
</feature>
<gene>
    <name evidence="10" type="ORF">BSTOLATCC_MIC7832</name>
</gene>
<dbReference type="InterPro" id="IPR036691">
    <property type="entry name" value="Endo/exonu/phosph_ase_sf"/>
</dbReference>
<dbReference type="Gene3D" id="3.60.10.10">
    <property type="entry name" value="Endonuclease/exonuclease/phosphatase"/>
    <property type="match status" value="1"/>
</dbReference>
<dbReference type="GO" id="GO:0006284">
    <property type="term" value="P:base-excision repair"/>
    <property type="evidence" value="ECO:0007669"/>
    <property type="project" value="TreeGrafter"/>
</dbReference>
<dbReference type="InterPro" id="IPR004808">
    <property type="entry name" value="AP_endonuc_1"/>
</dbReference>
<evidence type="ECO:0000256" key="7">
    <source>
        <dbReference type="PIRSR" id="PIRSR604808-3"/>
    </source>
</evidence>
<sequence length="310" mass="35962">MLKTLLPAKRKLPFPETSTLLKSPFRQLTLTTEKPPKSNGNGIFESPEIHIGCWNVNGLRACLKKQTFLDFLAQDRFDIFCFNETKLQESMTTDLKDNFPQYKYQYWSCSRVKKGYSGVAILSKIEPISVKPGIDKRKHDDEGRVLTAEYETFYLVCSYIPNAGEGLVRLQYRVEEWDKDLKEYLKNLEKTGKSVIWIGDLNVVHQELDIHSFKGNEKCPGCTIEERSSFSATLNDGLVDTFRSLYPNVRKYTWFSQRRTDSRIKNRGWRLDYAIVSANFLPRVKDHIIYDTIMGSDHHPIELIISNNKI</sequence>
<comment type="similarity">
    <text evidence="1 8">Belongs to the DNA repair enzymes AP/ExoA family.</text>
</comment>
<evidence type="ECO:0000256" key="6">
    <source>
        <dbReference type="PIRSR" id="PIRSR604808-2"/>
    </source>
</evidence>
<evidence type="ECO:0000256" key="2">
    <source>
        <dbReference type="ARBA" id="ARBA00022723"/>
    </source>
</evidence>
<organism evidence="10 11">
    <name type="scientific">Blepharisma stoltei</name>
    <dbReference type="NCBI Taxonomy" id="1481888"/>
    <lineage>
        <taxon>Eukaryota</taxon>
        <taxon>Sar</taxon>
        <taxon>Alveolata</taxon>
        <taxon>Ciliophora</taxon>
        <taxon>Postciliodesmatophora</taxon>
        <taxon>Heterotrichea</taxon>
        <taxon>Heterotrichida</taxon>
        <taxon>Blepharismidae</taxon>
        <taxon>Blepharisma</taxon>
    </lineage>
</organism>
<dbReference type="PANTHER" id="PTHR22748">
    <property type="entry name" value="AP ENDONUCLEASE"/>
    <property type="match status" value="1"/>
</dbReference>
<keyword evidence="8" id="KW-0227">DNA damage</keyword>
<evidence type="ECO:0000256" key="5">
    <source>
        <dbReference type="PIRSR" id="PIRSR604808-1"/>
    </source>
</evidence>
<name>A0AAU9IHT9_9CILI</name>
<evidence type="ECO:0000256" key="3">
    <source>
        <dbReference type="ARBA" id="ARBA00022801"/>
    </source>
</evidence>
<feature type="binding site" evidence="6">
    <location>
        <position position="55"/>
    </location>
    <ligand>
        <name>Mg(2+)</name>
        <dbReference type="ChEBI" id="CHEBI:18420"/>
        <label>1</label>
    </ligand>
</feature>
<evidence type="ECO:0000256" key="8">
    <source>
        <dbReference type="RuleBase" id="RU362131"/>
    </source>
</evidence>
<dbReference type="NCBIfam" id="TIGR00633">
    <property type="entry name" value="xth"/>
    <property type="match status" value="1"/>
</dbReference>
<reference evidence="10" key="1">
    <citation type="submission" date="2021-09" db="EMBL/GenBank/DDBJ databases">
        <authorList>
            <consortium name="AG Swart"/>
            <person name="Singh M."/>
            <person name="Singh A."/>
            <person name="Seah K."/>
            <person name="Emmerich C."/>
        </authorList>
    </citation>
    <scope>NUCLEOTIDE SEQUENCE</scope>
    <source>
        <strain evidence="10">ATCC30299</strain>
    </source>
</reference>
<dbReference type="PROSITE" id="PS51435">
    <property type="entry name" value="AP_NUCLEASE_F1_4"/>
    <property type="match status" value="1"/>
</dbReference>
<feature type="active site" description="Proton acceptor" evidence="5">
    <location>
        <position position="298"/>
    </location>
</feature>
<keyword evidence="2 6" id="KW-0479">Metal-binding</keyword>
<keyword evidence="4 6" id="KW-0460">Magnesium</keyword>
<evidence type="ECO:0000256" key="4">
    <source>
        <dbReference type="ARBA" id="ARBA00022842"/>
    </source>
</evidence>
<feature type="active site" evidence="5">
    <location>
        <position position="159"/>
    </location>
</feature>
<dbReference type="GO" id="GO:0003906">
    <property type="term" value="F:DNA-(apurinic or apyrimidinic site) endonuclease activity"/>
    <property type="evidence" value="ECO:0007669"/>
    <property type="project" value="TreeGrafter"/>
</dbReference>
<feature type="binding site" evidence="6">
    <location>
        <position position="200"/>
    </location>
    <ligand>
        <name>Mg(2+)</name>
        <dbReference type="ChEBI" id="CHEBI:18420"/>
        <label>1</label>
    </ligand>
</feature>
<dbReference type="Proteomes" id="UP001162131">
    <property type="component" value="Unassembled WGS sequence"/>
</dbReference>
<feature type="binding site" evidence="6">
    <location>
        <position position="84"/>
    </location>
    <ligand>
        <name>Mg(2+)</name>
        <dbReference type="ChEBI" id="CHEBI:18420"/>
        <label>1</label>
    </ligand>
</feature>
<dbReference type="GO" id="GO:0008081">
    <property type="term" value="F:phosphoric diester hydrolase activity"/>
    <property type="evidence" value="ECO:0007669"/>
    <property type="project" value="TreeGrafter"/>
</dbReference>
<feature type="binding site" evidence="6">
    <location>
        <position position="202"/>
    </location>
    <ligand>
        <name>Mg(2+)</name>
        <dbReference type="ChEBI" id="CHEBI:18420"/>
        <label>1</label>
    </ligand>
</feature>
<dbReference type="GO" id="GO:0046872">
    <property type="term" value="F:metal ion binding"/>
    <property type="evidence" value="ECO:0007669"/>
    <property type="project" value="UniProtKB-KW"/>
</dbReference>
<evidence type="ECO:0000313" key="10">
    <source>
        <dbReference type="EMBL" id="CAG9313047.1"/>
    </source>
</evidence>
<dbReference type="InterPro" id="IPR005135">
    <property type="entry name" value="Endo/exonuclease/phosphatase"/>
</dbReference>
<dbReference type="Pfam" id="PF03372">
    <property type="entry name" value="Exo_endo_phos"/>
    <property type="match status" value="1"/>
</dbReference>
<dbReference type="CDD" id="cd09087">
    <property type="entry name" value="Ape1-like_AP-endo"/>
    <property type="match status" value="1"/>
</dbReference>
<dbReference type="SUPFAM" id="SSF56219">
    <property type="entry name" value="DNase I-like"/>
    <property type="match status" value="1"/>
</dbReference>
<evidence type="ECO:0000256" key="1">
    <source>
        <dbReference type="ARBA" id="ARBA00007092"/>
    </source>
</evidence>
<proteinExistence type="inferred from homology"/>
<feature type="active site" description="Proton donor/acceptor" evidence="5">
    <location>
        <position position="200"/>
    </location>
</feature>
<keyword evidence="6" id="KW-0464">Manganese</keyword>
<feature type="domain" description="Endonuclease/exonuclease/phosphatase" evidence="9">
    <location>
        <begin position="54"/>
        <end position="298"/>
    </location>
</feature>
<dbReference type="NCBIfam" id="TIGR00195">
    <property type="entry name" value="exoDNase_III"/>
    <property type="match status" value="1"/>
</dbReference>
<keyword evidence="3" id="KW-0378">Hydrolase</keyword>
<evidence type="ECO:0000259" key="9">
    <source>
        <dbReference type="Pfam" id="PF03372"/>
    </source>
</evidence>
<feature type="binding site" evidence="6">
    <location>
        <position position="297"/>
    </location>
    <ligand>
        <name>Mg(2+)</name>
        <dbReference type="ChEBI" id="CHEBI:18420"/>
        <label>1</label>
    </ligand>
</feature>
<dbReference type="AlphaFoldDB" id="A0AAU9IHT9"/>
<dbReference type="GO" id="GO:0005634">
    <property type="term" value="C:nucleus"/>
    <property type="evidence" value="ECO:0007669"/>
    <property type="project" value="TreeGrafter"/>
</dbReference>